<accession>A0AAE1E6H9</accession>
<sequence length="146" mass="16381">MTTFPPEGGDAKANPKSPPSTPRRAGPWCPEDTNRDRGDARPSSGFWSPFPVGPPRRVGEMEGSARHLVFDNYPSRLSKKGFPKTPNEMRGLTTPRWGIEHFRGGIPTPPCDPSRCFAKQSCRVPPHSRREDPWWAWPLKPIPPMV</sequence>
<dbReference type="EMBL" id="JAWDGP010001067">
    <property type="protein sequence ID" value="KAK3795375.1"/>
    <property type="molecule type" value="Genomic_DNA"/>
</dbReference>
<name>A0AAE1E6H9_9GAST</name>
<gene>
    <name evidence="2" type="ORF">RRG08_000233</name>
</gene>
<dbReference type="Proteomes" id="UP001283361">
    <property type="component" value="Unassembled WGS sequence"/>
</dbReference>
<reference evidence="2" key="1">
    <citation type="journal article" date="2023" name="G3 (Bethesda)">
        <title>A reference genome for the long-term kleptoplast-retaining sea slug Elysia crispata morphotype clarki.</title>
        <authorList>
            <person name="Eastman K.E."/>
            <person name="Pendleton A.L."/>
            <person name="Shaikh M.A."/>
            <person name="Suttiyut T."/>
            <person name="Ogas R."/>
            <person name="Tomko P."/>
            <person name="Gavelis G."/>
            <person name="Widhalm J.R."/>
            <person name="Wisecaver J.H."/>
        </authorList>
    </citation>
    <scope>NUCLEOTIDE SEQUENCE</scope>
    <source>
        <strain evidence="2">ECLA1</strain>
    </source>
</reference>
<comment type="caution">
    <text evidence="2">The sequence shown here is derived from an EMBL/GenBank/DDBJ whole genome shotgun (WGS) entry which is preliminary data.</text>
</comment>
<feature type="region of interest" description="Disordered" evidence="1">
    <location>
        <begin position="1"/>
        <end position="59"/>
    </location>
</feature>
<evidence type="ECO:0000313" key="2">
    <source>
        <dbReference type="EMBL" id="KAK3795375.1"/>
    </source>
</evidence>
<dbReference type="AlphaFoldDB" id="A0AAE1E6H9"/>
<keyword evidence="3" id="KW-1185">Reference proteome</keyword>
<proteinExistence type="predicted"/>
<organism evidence="2 3">
    <name type="scientific">Elysia crispata</name>
    <name type="common">lettuce slug</name>
    <dbReference type="NCBI Taxonomy" id="231223"/>
    <lineage>
        <taxon>Eukaryota</taxon>
        <taxon>Metazoa</taxon>
        <taxon>Spiralia</taxon>
        <taxon>Lophotrochozoa</taxon>
        <taxon>Mollusca</taxon>
        <taxon>Gastropoda</taxon>
        <taxon>Heterobranchia</taxon>
        <taxon>Euthyneura</taxon>
        <taxon>Panpulmonata</taxon>
        <taxon>Sacoglossa</taxon>
        <taxon>Placobranchoidea</taxon>
        <taxon>Plakobranchidae</taxon>
        <taxon>Elysia</taxon>
    </lineage>
</organism>
<protein>
    <submittedName>
        <fullName evidence="2">Uncharacterized protein</fullName>
    </submittedName>
</protein>
<evidence type="ECO:0000256" key="1">
    <source>
        <dbReference type="SAM" id="MobiDB-lite"/>
    </source>
</evidence>
<evidence type="ECO:0000313" key="3">
    <source>
        <dbReference type="Proteomes" id="UP001283361"/>
    </source>
</evidence>